<dbReference type="InterPro" id="IPR045466">
    <property type="entry name" value="DUF6498"/>
</dbReference>
<accession>A0A1H9VY58</accession>
<feature type="transmembrane region" description="Helical" evidence="1">
    <location>
        <begin position="139"/>
        <end position="159"/>
    </location>
</feature>
<evidence type="ECO:0000313" key="3">
    <source>
        <dbReference type="Proteomes" id="UP000199019"/>
    </source>
</evidence>
<keyword evidence="1" id="KW-1133">Transmembrane helix</keyword>
<name>A0A1H9VY58_9MICO</name>
<dbReference type="EMBL" id="FOHB01000004">
    <property type="protein sequence ID" value="SES26468.1"/>
    <property type="molecule type" value="Genomic_DNA"/>
</dbReference>
<gene>
    <name evidence="2" type="ORF">SAMN05216199_2642</name>
</gene>
<keyword evidence="3" id="KW-1185">Reference proteome</keyword>
<dbReference type="RefSeq" id="WP_091758819.1">
    <property type="nucleotide sequence ID" value="NZ_FOHB01000004.1"/>
</dbReference>
<dbReference type="STRING" id="587636.SAMN05216199_2642"/>
<keyword evidence="1" id="KW-0472">Membrane</keyword>
<keyword evidence="1" id="KW-0812">Transmembrane</keyword>
<dbReference type="AlphaFoldDB" id="A0A1H9VY58"/>
<evidence type="ECO:0000256" key="1">
    <source>
        <dbReference type="SAM" id="Phobius"/>
    </source>
</evidence>
<sequence>MNTLLRVLGLQLAHTALQRVSPRAARAVSIALVLTACLTPLVALLGGEWASGDVLLSYLFELYAVLFWTVVRVVTAPGPLLSAGTVSTNGGPPVAMSRSELVEVSWLLVGVLVAFTVVQSVVAFHVAGSAGLRAGPWALAAMAAGFFASHGFDVALRWFALGDRHRASDLASDPLKRFVILQIALGLGAAWTFSARTGLAPEAAKDSAWLLLVPGLVLVVVRIALELYAVVRPPVQWGSAQTRLT</sequence>
<feature type="transmembrane region" description="Helical" evidence="1">
    <location>
        <begin position="28"/>
        <end position="47"/>
    </location>
</feature>
<feature type="transmembrane region" description="Helical" evidence="1">
    <location>
        <begin position="179"/>
        <end position="196"/>
    </location>
</feature>
<proteinExistence type="predicted"/>
<feature type="transmembrane region" description="Helical" evidence="1">
    <location>
        <begin position="208"/>
        <end position="231"/>
    </location>
</feature>
<dbReference type="Proteomes" id="UP000199019">
    <property type="component" value="Unassembled WGS sequence"/>
</dbReference>
<feature type="transmembrane region" description="Helical" evidence="1">
    <location>
        <begin position="54"/>
        <end position="71"/>
    </location>
</feature>
<organism evidence="2 3">
    <name type="scientific">Pedococcus cremeus</name>
    <dbReference type="NCBI Taxonomy" id="587636"/>
    <lineage>
        <taxon>Bacteria</taxon>
        <taxon>Bacillati</taxon>
        <taxon>Actinomycetota</taxon>
        <taxon>Actinomycetes</taxon>
        <taxon>Micrococcales</taxon>
        <taxon>Intrasporangiaceae</taxon>
        <taxon>Pedococcus</taxon>
    </lineage>
</organism>
<dbReference type="Pfam" id="PF20108">
    <property type="entry name" value="DUF6498"/>
    <property type="match status" value="1"/>
</dbReference>
<evidence type="ECO:0000313" key="2">
    <source>
        <dbReference type="EMBL" id="SES26468.1"/>
    </source>
</evidence>
<protein>
    <submittedName>
        <fullName evidence="2">Uncharacterized protein</fullName>
    </submittedName>
</protein>
<feature type="transmembrane region" description="Helical" evidence="1">
    <location>
        <begin position="106"/>
        <end position="127"/>
    </location>
</feature>
<reference evidence="3" key="1">
    <citation type="submission" date="2016-10" db="EMBL/GenBank/DDBJ databases">
        <authorList>
            <person name="Varghese N."/>
            <person name="Submissions S."/>
        </authorList>
    </citation>
    <scope>NUCLEOTIDE SEQUENCE [LARGE SCALE GENOMIC DNA]</scope>
    <source>
        <strain evidence="3">CGMCC 1.6963</strain>
    </source>
</reference>
<dbReference type="OrthoDB" id="5186541at2"/>